<protein>
    <recommendedName>
        <fullName evidence="3">DUF432 domain-containing protein</fullName>
    </recommendedName>
</protein>
<name>A0AAP6JF27_9GAMM</name>
<dbReference type="EMBL" id="JAYGII010000008">
    <property type="protein sequence ID" value="MEA5445327.1"/>
    <property type="molecule type" value="Genomic_DNA"/>
</dbReference>
<gene>
    <name evidence="1" type="ORF">VCB98_05805</name>
</gene>
<keyword evidence="2" id="KW-1185">Reference proteome</keyword>
<evidence type="ECO:0000313" key="1">
    <source>
        <dbReference type="EMBL" id="MEA5445327.1"/>
    </source>
</evidence>
<evidence type="ECO:0008006" key="3">
    <source>
        <dbReference type="Google" id="ProtNLM"/>
    </source>
</evidence>
<organism evidence="1 2">
    <name type="scientific">Natronospira elongata</name>
    <dbReference type="NCBI Taxonomy" id="3110268"/>
    <lineage>
        <taxon>Bacteria</taxon>
        <taxon>Pseudomonadati</taxon>
        <taxon>Pseudomonadota</taxon>
        <taxon>Gammaproteobacteria</taxon>
        <taxon>Natronospirales</taxon>
        <taxon>Natronospiraceae</taxon>
        <taxon>Natronospira</taxon>
    </lineage>
</organism>
<dbReference type="RefSeq" id="WP_346050956.1">
    <property type="nucleotide sequence ID" value="NZ_JAYGII010000008.1"/>
</dbReference>
<proteinExistence type="predicted"/>
<reference evidence="1 2" key="1">
    <citation type="submission" date="2023-12" db="EMBL/GenBank/DDBJ databases">
        <title>Whole-genome sequencing of halo(alkali)philic microorganisms from hypersaline lakes.</title>
        <authorList>
            <person name="Sorokin D.Y."/>
            <person name="Merkel A.Y."/>
            <person name="Messina E."/>
            <person name="Yakimov M."/>
        </authorList>
    </citation>
    <scope>NUCLEOTIDE SEQUENCE [LARGE SCALE GENOMIC DNA]</scope>
    <source>
        <strain evidence="1 2">AB-CW1</strain>
    </source>
</reference>
<dbReference type="Proteomes" id="UP001302316">
    <property type="component" value="Unassembled WGS sequence"/>
</dbReference>
<sequence length="276" mass="31721">MSAEELTAIMDVSETHTRPWWGRYDLPEGQNGFRWKIGPLHLQARRWRQEWRLAWREGKDPLDANLEFLDLDEIDESDCKLARFAFRESERGLTLRPRLADRPVVVRPDTPLFIPPGEETIIYVSTSVWIEVLTLGESTPLCEIPSYRPSDSWFGSNTREGELCYATRSLARLRLDEVVQRPHRVVSPVTVRNQAEDALLIERLSVPVPLLPVYASNTHQLWTQPMVMERSADGKQGALKLEEMQLPSGMEATRVSEARQLPEKQGLFRTLESLFA</sequence>
<accession>A0AAP6JF27</accession>
<comment type="caution">
    <text evidence="1">The sequence shown here is derived from an EMBL/GenBank/DDBJ whole genome shotgun (WGS) entry which is preliminary data.</text>
</comment>
<dbReference type="AlphaFoldDB" id="A0AAP6JF27"/>
<evidence type="ECO:0000313" key="2">
    <source>
        <dbReference type="Proteomes" id="UP001302316"/>
    </source>
</evidence>